<evidence type="ECO:0000256" key="1">
    <source>
        <dbReference type="ARBA" id="ARBA00004651"/>
    </source>
</evidence>
<evidence type="ECO:0000313" key="11">
    <source>
        <dbReference type="Proteomes" id="UP000006251"/>
    </source>
</evidence>
<keyword evidence="6 9" id="KW-0812">Transmembrane</keyword>
<keyword evidence="5" id="KW-0169">Cobalamin biosynthesis</keyword>
<evidence type="ECO:0000256" key="8">
    <source>
        <dbReference type="ARBA" id="ARBA00023136"/>
    </source>
</evidence>
<dbReference type="EMBL" id="BAEQ01000057">
    <property type="protein sequence ID" value="GAC30471.1"/>
    <property type="molecule type" value="Genomic_DNA"/>
</dbReference>
<feature type="transmembrane region" description="Helical" evidence="9">
    <location>
        <begin position="6"/>
        <end position="25"/>
    </location>
</feature>
<feature type="transmembrane region" description="Helical" evidence="9">
    <location>
        <begin position="165"/>
        <end position="190"/>
    </location>
</feature>
<dbReference type="UniPathway" id="UPA00148"/>
<accession>K6Z2M7</accession>
<keyword evidence="10" id="KW-0436">Ligase</keyword>
<evidence type="ECO:0000256" key="7">
    <source>
        <dbReference type="ARBA" id="ARBA00022989"/>
    </source>
</evidence>
<feature type="transmembrane region" description="Helical" evidence="9">
    <location>
        <begin position="211"/>
        <end position="233"/>
    </location>
</feature>
<reference evidence="11" key="1">
    <citation type="journal article" date="2014" name="Environ. Microbiol.">
        <title>Comparative genomics of the marine bacterial genus Glaciecola reveals the high degree of genomic diversity and genomic characteristic for cold adaptation.</title>
        <authorList>
            <person name="Qin Q.L."/>
            <person name="Xie B.B."/>
            <person name="Yu Y."/>
            <person name="Shu Y.L."/>
            <person name="Rong J.C."/>
            <person name="Zhang Y.J."/>
            <person name="Zhao D.L."/>
            <person name="Chen X.L."/>
            <person name="Zhang X.Y."/>
            <person name="Chen B."/>
            <person name="Zhou B.C."/>
            <person name="Zhang Y.Z."/>
        </authorList>
    </citation>
    <scope>NUCLEOTIDE SEQUENCE [LARGE SCALE GENOMIC DNA]</scope>
    <source>
        <strain evidence="11">ACAM 615</strain>
    </source>
</reference>
<comment type="caution">
    <text evidence="10">The sequence shown here is derived from an EMBL/GenBank/DDBJ whole genome shotgun (WGS) entry which is preliminary data.</text>
</comment>
<dbReference type="GO" id="GO:0009236">
    <property type="term" value="P:cobalamin biosynthetic process"/>
    <property type="evidence" value="ECO:0007669"/>
    <property type="project" value="UniProtKB-UniPathway"/>
</dbReference>
<keyword evidence="4" id="KW-1003">Cell membrane</keyword>
<gene>
    <name evidence="10" type="ORF">GPAL_3629</name>
</gene>
<evidence type="ECO:0000256" key="4">
    <source>
        <dbReference type="ARBA" id="ARBA00022475"/>
    </source>
</evidence>
<dbReference type="PANTHER" id="PTHR34308:SF1">
    <property type="entry name" value="COBALAMIN BIOSYNTHESIS PROTEIN CBIB"/>
    <property type="match status" value="1"/>
</dbReference>
<dbReference type="InterPro" id="IPR004485">
    <property type="entry name" value="Cobalamin_biosynth_CobD/CbiB"/>
</dbReference>
<dbReference type="OrthoDB" id="5586491at2"/>
<dbReference type="Proteomes" id="UP000006251">
    <property type="component" value="Unassembled WGS sequence"/>
</dbReference>
<proteinExistence type="inferred from homology"/>
<keyword evidence="8 9" id="KW-0472">Membrane</keyword>
<evidence type="ECO:0000256" key="2">
    <source>
        <dbReference type="ARBA" id="ARBA00004953"/>
    </source>
</evidence>
<dbReference type="Pfam" id="PF03186">
    <property type="entry name" value="CobD_Cbib"/>
    <property type="match status" value="1"/>
</dbReference>
<keyword evidence="7 9" id="KW-1133">Transmembrane helix</keyword>
<protein>
    <submittedName>
        <fullName evidence="10">Adenosylcobinamide-phosphate synthase</fullName>
        <ecNumber evidence="10">6.3.1.10</ecNumber>
    </submittedName>
</protein>
<evidence type="ECO:0000256" key="3">
    <source>
        <dbReference type="ARBA" id="ARBA00006263"/>
    </source>
</evidence>
<dbReference type="EC" id="6.3.1.10" evidence="10"/>
<dbReference type="GO" id="GO:0005886">
    <property type="term" value="C:plasma membrane"/>
    <property type="evidence" value="ECO:0007669"/>
    <property type="project" value="UniProtKB-SubCell"/>
</dbReference>
<dbReference type="PANTHER" id="PTHR34308">
    <property type="entry name" value="COBALAMIN BIOSYNTHESIS PROTEIN CBIB"/>
    <property type="match status" value="1"/>
</dbReference>
<feature type="transmembrane region" description="Helical" evidence="9">
    <location>
        <begin position="68"/>
        <end position="90"/>
    </location>
</feature>
<dbReference type="STRING" id="1121922.GCA_000428905_01358"/>
<comment type="similarity">
    <text evidence="3">Belongs to the CobD/CbiB family.</text>
</comment>
<evidence type="ECO:0000256" key="5">
    <source>
        <dbReference type="ARBA" id="ARBA00022573"/>
    </source>
</evidence>
<evidence type="ECO:0000313" key="10">
    <source>
        <dbReference type="EMBL" id="GAC30471.1"/>
    </source>
</evidence>
<keyword evidence="11" id="KW-1185">Reference proteome</keyword>
<dbReference type="GO" id="GO:0043757">
    <property type="term" value="F:adenosylcobinamide-phosphate synthase activity"/>
    <property type="evidence" value="ECO:0007669"/>
    <property type="project" value="UniProtKB-EC"/>
</dbReference>
<evidence type="ECO:0000256" key="9">
    <source>
        <dbReference type="SAM" id="Phobius"/>
    </source>
</evidence>
<organism evidence="10 11">
    <name type="scientific">Brumicola pallidula DSM 14239 = ACAM 615</name>
    <dbReference type="NCBI Taxonomy" id="1121922"/>
    <lineage>
        <taxon>Bacteria</taxon>
        <taxon>Pseudomonadati</taxon>
        <taxon>Pseudomonadota</taxon>
        <taxon>Gammaproteobacteria</taxon>
        <taxon>Alteromonadales</taxon>
        <taxon>Alteromonadaceae</taxon>
        <taxon>Brumicola</taxon>
    </lineage>
</organism>
<dbReference type="AlphaFoldDB" id="K6Z2M7"/>
<name>K6Z2M7_9ALTE</name>
<sequence>MDSLISFITSPAILPWFILCGVVLFERFWYLPTRADPLAFVRLLGIRMAERVCPDVNSLGASPKKTQFWISGALAAFMIIAPSLIILLIFREFVYYPALFDAIILYLCIQFSSHIQRFQQIRRALLTGKKKLAKDLLAPMVLRETSMLSDVGISKAAIETLLLRFHYQALVCFFLFIVVGPFTVLTYRLCYELHLVWNPKIQAYREFGKPMAKLVMLFQWLPIRLNSLLSIILSRGFKLFPYFKAKKLTTRWGESHGAILLHANHFALDINLSSAVYYNAIKVRRTKYIGNGEPTARFMPNALAIVNRVLAVNLLLLLLTCLIIDTLSMSI</sequence>
<comment type="subcellular location">
    <subcellularLocation>
        <location evidence="1">Cell membrane</location>
        <topology evidence="1">Multi-pass membrane protein</topology>
    </subcellularLocation>
</comment>
<evidence type="ECO:0000256" key="6">
    <source>
        <dbReference type="ARBA" id="ARBA00022692"/>
    </source>
</evidence>
<comment type="pathway">
    <text evidence="2">Cofactor biosynthesis; adenosylcobalamin biosynthesis.</text>
</comment>
<dbReference type="GO" id="GO:0048472">
    <property type="term" value="F:threonine-phosphate decarboxylase activity"/>
    <property type="evidence" value="ECO:0007669"/>
    <property type="project" value="InterPro"/>
</dbReference>
<feature type="transmembrane region" description="Helical" evidence="9">
    <location>
        <begin position="305"/>
        <end position="324"/>
    </location>
</feature>
<feature type="transmembrane region" description="Helical" evidence="9">
    <location>
        <begin position="96"/>
        <end position="115"/>
    </location>
</feature>
<dbReference type="RefSeq" id="WP_006014631.1">
    <property type="nucleotide sequence ID" value="NZ_BAEQ01000057.1"/>
</dbReference>